<reference evidence="1" key="1">
    <citation type="submission" date="2022-03" db="EMBL/GenBank/DDBJ databases">
        <authorList>
            <person name="Sayadi A."/>
        </authorList>
    </citation>
    <scope>NUCLEOTIDE SEQUENCE</scope>
</reference>
<sequence>MIETLVSFYLTSDINYFLSLFQVGNLKFPVDFASLFTNKATTTIGKEIQKKWKNLKDCFARNLQFNEK</sequence>
<dbReference type="AlphaFoldDB" id="A0A9P0JSY9"/>
<dbReference type="EMBL" id="CAKOFQ010006681">
    <property type="protein sequence ID" value="CAH1959359.1"/>
    <property type="molecule type" value="Genomic_DNA"/>
</dbReference>
<evidence type="ECO:0000313" key="1">
    <source>
        <dbReference type="EMBL" id="CAH1959359.1"/>
    </source>
</evidence>
<proteinExistence type="predicted"/>
<organism evidence="1 2">
    <name type="scientific">Acanthoscelides obtectus</name>
    <name type="common">Bean weevil</name>
    <name type="synonym">Bruchus obtectus</name>
    <dbReference type="NCBI Taxonomy" id="200917"/>
    <lineage>
        <taxon>Eukaryota</taxon>
        <taxon>Metazoa</taxon>
        <taxon>Ecdysozoa</taxon>
        <taxon>Arthropoda</taxon>
        <taxon>Hexapoda</taxon>
        <taxon>Insecta</taxon>
        <taxon>Pterygota</taxon>
        <taxon>Neoptera</taxon>
        <taxon>Endopterygota</taxon>
        <taxon>Coleoptera</taxon>
        <taxon>Polyphaga</taxon>
        <taxon>Cucujiformia</taxon>
        <taxon>Chrysomeloidea</taxon>
        <taxon>Chrysomelidae</taxon>
        <taxon>Bruchinae</taxon>
        <taxon>Bruchini</taxon>
        <taxon>Acanthoscelides</taxon>
    </lineage>
</organism>
<comment type="caution">
    <text evidence="1">The sequence shown here is derived from an EMBL/GenBank/DDBJ whole genome shotgun (WGS) entry which is preliminary data.</text>
</comment>
<keyword evidence="2" id="KW-1185">Reference proteome</keyword>
<dbReference type="Proteomes" id="UP001152888">
    <property type="component" value="Unassembled WGS sequence"/>
</dbReference>
<accession>A0A9P0JSY9</accession>
<name>A0A9P0JSY9_ACAOB</name>
<evidence type="ECO:0000313" key="2">
    <source>
        <dbReference type="Proteomes" id="UP001152888"/>
    </source>
</evidence>
<gene>
    <name evidence="1" type="ORF">ACAOBT_LOCUS3137</name>
</gene>
<protein>
    <submittedName>
        <fullName evidence="1">Uncharacterized protein</fullName>
    </submittedName>
</protein>